<dbReference type="SUPFAM" id="SSF53756">
    <property type="entry name" value="UDP-Glycosyltransferase/glycogen phosphorylase"/>
    <property type="match status" value="1"/>
</dbReference>
<dbReference type="PANTHER" id="PTHR30160">
    <property type="entry name" value="TETRAACYLDISACCHARIDE 4'-KINASE-RELATED"/>
    <property type="match status" value="1"/>
</dbReference>
<keyword evidence="1" id="KW-0328">Glycosyltransferase</keyword>
<organism evidence="3 4">
    <name type="scientific">Nocardioides luteus</name>
    <dbReference type="NCBI Taxonomy" id="1844"/>
    <lineage>
        <taxon>Bacteria</taxon>
        <taxon>Bacillati</taxon>
        <taxon>Actinomycetota</taxon>
        <taxon>Actinomycetes</taxon>
        <taxon>Propionibacteriales</taxon>
        <taxon>Nocardioidaceae</taxon>
        <taxon>Nocardioides</taxon>
    </lineage>
</organism>
<comment type="caution">
    <text evidence="3">The sequence shown here is derived from an EMBL/GenBank/DDBJ whole genome shotgun (WGS) entry which is preliminary data.</text>
</comment>
<reference evidence="3" key="1">
    <citation type="submission" date="2016-10" db="EMBL/GenBank/DDBJ databases">
        <title>Draft Genome Sequence of Nocardioides luteus Strain BAFB, an Alkane-Degrading Bacterium Isolated from JP-7 Polluted Soil.</title>
        <authorList>
            <person name="Brown L."/>
            <person name="Ruiz O.N."/>
            <person name="Gunasekera T."/>
        </authorList>
    </citation>
    <scope>NUCLEOTIDE SEQUENCE [LARGE SCALE GENOMIC DNA]</scope>
    <source>
        <strain evidence="3">BAFB</strain>
    </source>
</reference>
<dbReference type="STRING" id="1844.UG56_006880"/>
<dbReference type="GO" id="GO:0008713">
    <property type="term" value="F:ADP-heptose-lipopolysaccharide heptosyltransferase activity"/>
    <property type="evidence" value="ECO:0007669"/>
    <property type="project" value="TreeGrafter"/>
</dbReference>
<keyword evidence="4" id="KW-1185">Reference proteome</keyword>
<evidence type="ECO:0000256" key="1">
    <source>
        <dbReference type="ARBA" id="ARBA00022676"/>
    </source>
</evidence>
<dbReference type="EMBL" id="JZDQ02000008">
    <property type="protein sequence ID" value="OIJ27415.1"/>
    <property type="molecule type" value="Genomic_DNA"/>
</dbReference>
<dbReference type="PANTHER" id="PTHR30160:SF1">
    <property type="entry name" value="LIPOPOLYSACCHARIDE 1,2-N-ACETYLGLUCOSAMINETRANSFERASE-RELATED"/>
    <property type="match status" value="1"/>
</dbReference>
<proteinExistence type="predicted"/>
<dbReference type="Gene3D" id="3.40.50.2000">
    <property type="entry name" value="Glycogen Phosphorylase B"/>
    <property type="match status" value="2"/>
</dbReference>
<protein>
    <submittedName>
        <fullName evidence="3">Glycosyl transferase</fullName>
    </submittedName>
</protein>
<dbReference type="OrthoDB" id="9807356at2"/>
<dbReference type="AlphaFoldDB" id="A0A1J4N8W2"/>
<dbReference type="Pfam" id="PF01075">
    <property type="entry name" value="Glyco_transf_9"/>
    <property type="match status" value="1"/>
</dbReference>
<dbReference type="CDD" id="cd03789">
    <property type="entry name" value="GT9_LPS_heptosyltransferase"/>
    <property type="match status" value="1"/>
</dbReference>
<evidence type="ECO:0000256" key="2">
    <source>
        <dbReference type="ARBA" id="ARBA00022679"/>
    </source>
</evidence>
<evidence type="ECO:0000313" key="4">
    <source>
        <dbReference type="Proteomes" id="UP000033772"/>
    </source>
</evidence>
<evidence type="ECO:0000313" key="3">
    <source>
        <dbReference type="EMBL" id="OIJ27415.1"/>
    </source>
</evidence>
<dbReference type="InterPro" id="IPR002201">
    <property type="entry name" value="Glyco_trans_9"/>
</dbReference>
<name>A0A1J4N8W2_9ACTN</name>
<dbReference type="Proteomes" id="UP000033772">
    <property type="component" value="Unassembled WGS sequence"/>
</dbReference>
<dbReference type="GO" id="GO:0009244">
    <property type="term" value="P:lipopolysaccharide core region biosynthetic process"/>
    <property type="evidence" value="ECO:0007669"/>
    <property type="project" value="TreeGrafter"/>
</dbReference>
<gene>
    <name evidence="3" type="ORF">UG56_006880</name>
</gene>
<dbReference type="GO" id="GO:0005829">
    <property type="term" value="C:cytosol"/>
    <property type="evidence" value="ECO:0007669"/>
    <property type="project" value="TreeGrafter"/>
</dbReference>
<dbReference type="RefSeq" id="WP_045548050.1">
    <property type="nucleotide sequence ID" value="NZ_JZDQ02000008.1"/>
</dbReference>
<dbReference type="InterPro" id="IPR051199">
    <property type="entry name" value="LPS_LOS_Heptosyltrfase"/>
</dbReference>
<accession>A0A1J4N8W2</accession>
<keyword evidence="2 3" id="KW-0808">Transferase</keyword>
<sequence length="305" mass="32070">MRTALVYRALGLGDLLAGVPALRMLRRALPHHHIVLAAPASQIRLITLAAVVDQVIATEELEPVAWTGPPPDVAIDLHGNGPASRNLLRALGPRRLIGFEEPDGPAWDPAEHERHRWCRLLATTLGADADPDDLRLPPPDLDPPPERDAILIHPGAASASRRWPPDRFAAVATRMTLTGAPVLVTGSPAEHDLAEEVRSRAGLPATANLAGSTDLMALAALVGAARLLISGDTGIAHLASALGTPSVVLFGPTPPSVWGPPPGPHIALWHGDGPGDPHADVPDPALLRLRVDEVNDAALRLLSGR</sequence>